<protein>
    <recommendedName>
        <fullName evidence="3">F-box domain-containing protein</fullName>
    </recommendedName>
</protein>
<reference evidence="1 2" key="1">
    <citation type="journal article" date="2014" name="Arch. Virol.">
        <title>Complete genome sequence of Tunisvirus, a new member of the proposed family Marseilleviridae.</title>
        <authorList>
            <person name="Aherfi S."/>
            <person name="Boughalmi M."/>
            <person name="Pagnier I."/>
            <person name="Fournous G."/>
            <person name="La Scola B."/>
            <person name="Raoult D."/>
            <person name="Colson P."/>
        </authorList>
    </citation>
    <scope>NUCLEOTIDE SEQUENCE [LARGE SCALE GENOMIC DNA]</scope>
    <source>
        <strain evidence="1 2">U484</strain>
    </source>
</reference>
<organism evidence="1 2">
    <name type="scientific">Tunisvirus fontaine2</name>
    <dbReference type="NCBI Taxonomy" id="1421067"/>
    <lineage>
        <taxon>Viruses</taxon>
        <taxon>Varidnaviria</taxon>
        <taxon>Bamfordvirae</taxon>
        <taxon>Nucleocytoviricota</taxon>
        <taxon>Megaviricetes</taxon>
        <taxon>Pimascovirales</taxon>
        <taxon>Pimascovirales incertae sedis</taxon>
        <taxon>Marseilleviridae</taxon>
        <taxon>Losannavirus</taxon>
        <taxon>Losannavirus tunisense</taxon>
    </lineage>
</organism>
<keyword evidence="2" id="KW-1185">Reference proteome</keyword>
<dbReference type="CDD" id="cd09917">
    <property type="entry name" value="F-box_SF"/>
    <property type="match status" value="1"/>
</dbReference>
<gene>
    <name evidence="1" type="ORF">TNS_ORF482</name>
</gene>
<dbReference type="EMBL" id="KF483846">
    <property type="protein sequence ID" value="AHC55200.1"/>
    <property type="molecule type" value="Genomic_DNA"/>
</dbReference>
<proteinExistence type="predicted"/>
<accession>V9SEP5</accession>
<dbReference type="Proteomes" id="UP000232615">
    <property type="component" value="Segment"/>
</dbReference>
<evidence type="ECO:0008006" key="3">
    <source>
        <dbReference type="Google" id="ProtNLM"/>
    </source>
</evidence>
<sequence>MDSLANETLVHILGFLDAKDALMFAMTCSHNLFLVLKNPKVIQKRVTHKEDEFVDETMQTIVYGETKVSKTMYKEMLMRNAFESGFKKEFRIKYRTQGTLFKRKRIGIWKRQERDWEVGVPETRMNSAWTNGRLDYVCTIGAKDRILFPRECKKGEEEFVIEGKKLACVFTRNPWKTRECRGEKWFLFENKQGGKYSYCCKEHRGELPPSLFLK</sequence>
<name>V9SEP5_9VIRU</name>
<evidence type="ECO:0000313" key="1">
    <source>
        <dbReference type="EMBL" id="AHC55200.1"/>
    </source>
</evidence>
<evidence type="ECO:0000313" key="2">
    <source>
        <dbReference type="Proteomes" id="UP000232615"/>
    </source>
</evidence>